<evidence type="ECO:0000313" key="2">
    <source>
        <dbReference type="EMBL" id="CAD7201962.1"/>
    </source>
</evidence>
<feature type="region of interest" description="Disordered" evidence="1">
    <location>
        <begin position="64"/>
        <end position="104"/>
    </location>
</feature>
<feature type="region of interest" description="Disordered" evidence="1">
    <location>
        <begin position="253"/>
        <end position="295"/>
    </location>
</feature>
<reference evidence="2" key="1">
    <citation type="submission" date="2020-11" db="EMBL/GenBank/DDBJ databases">
        <authorList>
            <person name="Tran Van P."/>
        </authorList>
    </citation>
    <scope>NUCLEOTIDE SEQUENCE</scope>
</reference>
<proteinExistence type="predicted"/>
<accession>A0A7R8VNS7</accession>
<feature type="region of interest" description="Disordered" evidence="1">
    <location>
        <begin position="357"/>
        <end position="386"/>
    </location>
</feature>
<dbReference type="EMBL" id="OA568858">
    <property type="protein sequence ID" value="CAD7201962.1"/>
    <property type="molecule type" value="Genomic_DNA"/>
</dbReference>
<evidence type="ECO:0000256" key="1">
    <source>
        <dbReference type="SAM" id="MobiDB-lite"/>
    </source>
</evidence>
<gene>
    <name evidence="2" type="ORF">TDIB3V08_LOCUS8151</name>
</gene>
<feature type="compositionally biased region" description="Basic and acidic residues" evidence="1">
    <location>
        <begin position="364"/>
        <end position="386"/>
    </location>
</feature>
<feature type="compositionally biased region" description="Polar residues" evidence="1">
    <location>
        <begin position="257"/>
        <end position="290"/>
    </location>
</feature>
<name>A0A7R8VNS7_TIMDO</name>
<sequence>MARSNTSSVAQVTVAIRYDYGVSPSTDISITDTFEIELLGVAKANKPNFRKRTSKFEKAVQKFASGREESRQDPTHMGEITPKQRFVRPCAPSTPPAELSRTSNPCPGAYFSNHPLTIRNLTGNAPRKHWVTKGRLSNPVVTGLFRRGQHSSIMNRVLFVFLRKLTTKVIETLDSTMVKSSCFHHVQNLVVYHLQSVRRKLQDTFVKSHSKDPPVSIYSCFSHSKDPPVSIYSCFSHSKDPPVSIYSCFSHSKDPPVSSQRGNHTNPQQTTATQTRQSECHETTSPSSPETLPEHLPLSETILDPLEYLKKVFGDAPMNFNISRTAEKNRSKEATVSMYESDMSRLLDTQVYPSTSWERGSLQPRDRDWYSPDPRETREYQELEERRTPCASYPCQGSSVKDYEDEGQLHFPASSATAMSPETRFASLVTSPPIVYWKRSMF</sequence>
<feature type="compositionally biased region" description="Basic and acidic residues" evidence="1">
    <location>
        <begin position="64"/>
        <end position="76"/>
    </location>
</feature>
<protein>
    <submittedName>
        <fullName evidence="2">Uncharacterized protein</fullName>
    </submittedName>
</protein>
<dbReference type="AlphaFoldDB" id="A0A7R8VNS7"/>
<organism evidence="2">
    <name type="scientific">Timema douglasi</name>
    <name type="common">Walking stick</name>
    <dbReference type="NCBI Taxonomy" id="61478"/>
    <lineage>
        <taxon>Eukaryota</taxon>
        <taxon>Metazoa</taxon>
        <taxon>Ecdysozoa</taxon>
        <taxon>Arthropoda</taxon>
        <taxon>Hexapoda</taxon>
        <taxon>Insecta</taxon>
        <taxon>Pterygota</taxon>
        <taxon>Neoptera</taxon>
        <taxon>Polyneoptera</taxon>
        <taxon>Phasmatodea</taxon>
        <taxon>Timematodea</taxon>
        <taxon>Timematoidea</taxon>
        <taxon>Timematidae</taxon>
        <taxon>Timema</taxon>
    </lineage>
</organism>